<sequence length="467" mass="51721">MSEHHCPSEASRSSPGSHPPLHRIYELANPSSLSSTSASRLTVLFRLASPTILVTLRQAKPPQSSVTSAARLFFTFTSRPHHGGVSAPLCPRVLVTATCTSRSFRPPQLPHRRPSPVSRRDRLMQSPCQHGCQASVDFSASMWAWPHEYDTMAFAAHTPGQLHPQDVPETLDGSLKSIIDTGDRDTGCEGCRRLSDGETRLYSRDKQGTLMKVNLRCLACAATSMEQRIVGEAAAESEVPEKPSRHVNCADNKTSSFSVSANEQLKPSLGEDSRTYGDARQDSPPDLTTTSFQPPTIGGCSPPPSTPRNIPDFNTRQLRPLRMAGPYPCSDPVLSTEPLQQTIVGRSRMSNRAMPTTTSLSQPITESSRPLTAPRNVVKSNTRSPRPMQMTGAYPRMLNRQPRFEKRHHGGRSLNDAQVHTLDGRGFDGTQSHTRPRWYEQPARIADLHKQDHPRFCTMRKYCQDKS</sequence>
<evidence type="ECO:0000313" key="2">
    <source>
        <dbReference type="EMBL" id="KAF2123674.1"/>
    </source>
</evidence>
<organism evidence="2 3">
    <name type="scientific">Dothidotthia symphoricarpi CBS 119687</name>
    <dbReference type="NCBI Taxonomy" id="1392245"/>
    <lineage>
        <taxon>Eukaryota</taxon>
        <taxon>Fungi</taxon>
        <taxon>Dikarya</taxon>
        <taxon>Ascomycota</taxon>
        <taxon>Pezizomycotina</taxon>
        <taxon>Dothideomycetes</taxon>
        <taxon>Pleosporomycetidae</taxon>
        <taxon>Pleosporales</taxon>
        <taxon>Dothidotthiaceae</taxon>
        <taxon>Dothidotthia</taxon>
    </lineage>
</organism>
<gene>
    <name evidence="2" type="ORF">P153DRAFT_435755</name>
</gene>
<dbReference type="AlphaFoldDB" id="A0A6A5ZXP5"/>
<keyword evidence="3" id="KW-1185">Reference proteome</keyword>
<dbReference type="RefSeq" id="XP_033518068.1">
    <property type="nucleotide sequence ID" value="XM_033673171.1"/>
</dbReference>
<dbReference type="GeneID" id="54413603"/>
<accession>A0A6A5ZXP5</accession>
<feature type="region of interest" description="Disordered" evidence="1">
    <location>
        <begin position="405"/>
        <end position="434"/>
    </location>
</feature>
<dbReference type="EMBL" id="ML977523">
    <property type="protein sequence ID" value="KAF2123674.1"/>
    <property type="molecule type" value="Genomic_DNA"/>
</dbReference>
<reference evidence="2" key="1">
    <citation type="journal article" date="2020" name="Stud. Mycol.">
        <title>101 Dothideomycetes genomes: a test case for predicting lifestyles and emergence of pathogens.</title>
        <authorList>
            <person name="Haridas S."/>
            <person name="Albert R."/>
            <person name="Binder M."/>
            <person name="Bloem J."/>
            <person name="Labutti K."/>
            <person name="Salamov A."/>
            <person name="Andreopoulos B."/>
            <person name="Baker S."/>
            <person name="Barry K."/>
            <person name="Bills G."/>
            <person name="Bluhm B."/>
            <person name="Cannon C."/>
            <person name="Castanera R."/>
            <person name="Culley D."/>
            <person name="Daum C."/>
            <person name="Ezra D."/>
            <person name="Gonzalez J."/>
            <person name="Henrissat B."/>
            <person name="Kuo A."/>
            <person name="Liang C."/>
            <person name="Lipzen A."/>
            <person name="Lutzoni F."/>
            <person name="Magnuson J."/>
            <person name="Mondo S."/>
            <person name="Nolan M."/>
            <person name="Ohm R."/>
            <person name="Pangilinan J."/>
            <person name="Park H.-J."/>
            <person name="Ramirez L."/>
            <person name="Alfaro M."/>
            <person name="Sun H."/>
            <person name="Tritt A."/>
            <person name="Yoshinaga Y."/>
            <person name="Zwiers L.-H."/>
            <person name="Turgeon B."/>
            <person name="Goodwin S."/>
            <person name="Spatafora J."/>
            <person name="Crous P."/>
            <person name="Grigoriev I."/>
        </authorList>
    </citation>
    <scope>NUCLEOTIDE SEQUENCE</scope>
    <source>
        <strain evidence="2">CBS 119687</strain>
    </source>
</reference>
<evidence type="ECO:0000313" key="3">
    <source>
        <dbReference type="Proteomes" id="UP000799771"/>
    </source>
</evidence>
<protein>
    <submittedName>
        <fullName evidence="2">Uncharacterized protein</fullName>
    </submittedName>
</protein>
<feature type="region of interest" description="Disordered" evidence="1">
    <location>
        <begin position="1"/>
        <end position="22"/>
    </location>
</feature>
<feature type="region of interest" description="Disordered" evidence="1">
    <location>
        <begin position="233"/>
        <end position="313"/>
    </location>
</feature>
<proteinExistence type="predicted"/>
<feature type="compositionally biased region" description="Polar residues" evidence="1">
    <location>
        <begin position="344"/>
        <end position="370"/>
    </location>
</feature>
<dbReference type="Proteomes" id="UP000799771">
    <property type="component" value="Unassembled WGS sequence"/>
</dbReference>
<feature type="compositionally biased region" description="Basic and acidic residues" evidence="1">
    <location>
        <begin position="269"/>
        <end position="283"/>
    </location>
</feature>
<name>A0A6A5ZXP5_9PLEO</name>
<evidence type="ECO:0000256" key="1">
    <source>
        <dbReference type="SAM" id="MobiDB-lite"/>
    </source>
</evidence>
<feature type="region of interest" description="Disordered" evidence="1">
    <location>
        <begin position="344"/>
        <end position="392"/>
    </location>
</feature>
<feature type="compositionally biased region" description="Polar residues" evidence="1">
    <location>
        <begin position="251"/>
        <end position="265"/>
    </location>
</feature>